<dbReference type="EMBL" id="ODYU01005542">
    <property type="protein sequence ID" value="SOQ46492.1"/>
    <property type="molecule type" value="Genomic_DNA"/>
</dbReference>
<feature type="region of interest" description="Disordered" evidence="1">
    <location>
        <begin position="126"/>
        <end position="160"/>
    </location>
</feature>
<proteinExistence type="predicted"/>
<accession>A0A2H1W0X6</accession>
<evidence type="ECO:0000256" key="1">
    <source>
        <dbReference type="SAM" id="MobiDB-lite"/>
    </source>
</evidence>
<dbReference type="AlphaFoldDB" id="A0A2H1W0X6"/>
<feature type="region of interest" description="Disordered" evidence="1">
    <location>
        <begin position="38"/>
        <end position="58"/>
    </location>
</feature>
<organism evidence="2">
    <name type="scientific">Spodoptera frugiperda</name>
    <name type="common">Fall armyworm</name>
    <dbReference type="NCBI Taxonomy" id="7108"/>
    <lineage>
        <taxon>Eukaryota</taxon>
        <taxon>Metazoa</taxon>
        <taxon>Ecdysozoa</taxon>
        <taxon>Arthropoda</taxon>
        <taxon>Hexapoda</taxon>
        <taxon>Insecta</taxon>
        <taxon>Pterygota</taxon>
        <taxon>Neoptera</taxon>
        <taxon>Endopterygota</taxon>
        <taxon>Lepidoptera</taxon>
        <taxon>Glossata</taxon>
        <taxon>Ditrysia</taxon>
        <taxon>Noctuoidea</taxon>
        <taxon>Noctuidae</taxon>
        <taxon>Amphipyrinae</taxon>
        <taxon>Spodoptera</taxon>
    </lineage>
</organism>
<protein>
    <submittedName>
        <fullName evidence="2">SFRICE_020915</fullName>
    </submittedName>
</protein>
<reference evidence="2" key="1">
    <citation type="submission" date="2016-07" db="EMBL/GenBank/DDBJ databases">
        <authorList>
            <person name="Bretaudeau A."/>
        </authorList>
    </citation>
    <scope>NUCLEOTIDE SEQUENCE</scope>
    <source>
        <strain evidence="2">Rice</strain>
        <tissue evidence="2">Whole body</tissue>
    </source>
</reference>
<gene>
    <name evidence="2" type="ORF">SFRICE_020915</name>
</gene>
<evidence type="ECO:0000313" key="2">
    <source>
        <dbReference type="EMBL" id="SOQ46492.1"/>
    </source>
</evidence>
<name>A0A2H1W0X6_SPOFR</name>
<feature type="compositionally biased region" description="Polar residues" evidence="1">
    <location>
        <begin position="41"/>
        <end position="58"/>
    </location>
</feature>
<sequence>MEGLEKYNPVNEQTTPDDLSVQVAWHCRPQTSRVCLPHSPQPTAHSPQSTAHGQRDSPLQSMGGIDCISMSCVWLSSVIGGYCVMMIISRCVTCICRDAEVETLYSFRGNLYLHLVADAADVSVSRPRAPPAATRSMPKPSRLASKRTDGKQSPPLMNTRNTRGVTSALPAFWVLGIRNLKVIGESGIGKIRKRGGRSFVSAVFYGIGGKRVDRSPDSKRSAPPMDIRNTRRVTAVYSLATLN</sequence>